<gene>
    <name evidence="1" type="ORF">SRO942_LOCUS51082</name>
</gene>
<proteinExistence type="predicted"/>
<dbReference type="AlphaFoldDB" id="A0A8S3A3J9"/>
<accession>A0A8S3A3J9</accession>
<organism evidence="1 2">
    <name type="scientific">Didymodactylos carnosus</name>
    <dbReference type="NCBI Taxonomy" id="1234261"/>
    <lineage>
        <taxon>Eukaryota</taxon>
        <taxon>Metazoa</taxon>
        <taxon>Spiralia</taxon>
        <taxon>Gnathifera</taxon>
        <taxon>Rotifera</taxon>
        <taxon>Eurotatoria</taxon>
        <taxon>Bdelloidea</taxon>
        <taxon>Philodinida</taxon>
        <taxon>Philodinidae</taxon>
        <taxon>Didymodactylos</taxon>
    </lineage>
</organism>
<comment type="caution">
    <text evidence="1">The sequence shown here is derived from an EMBL/GenBank/DDBJ whole genome shotgun (WGS) entry which is preliminary data.</text>
</comment>
<dbReference type="OrthoDB" id="414047at2759"/>
<protein>
    <submittedName>
        <fullName evidence="1">Uncharacterized protein</fullName>
    </submittedName>
</protein>
<name>A0A8S3A3J9_9BILA</name>
<evidence type="ECO:0000313" key="2">
    <source>
        <dbReference type="Proteomes" id="UP000681722"/>
    </source>
</evidence>
<dbReference type="EMBL" id="CAJOBC010154406">
    <property type="protein sequence ID" value="CAF4682017.1"/>
    <property type="molecule type" value="Genomic_DNA"/>
</dbReference>
<evidence type="ECO:0000313" key="1">
    <source>
        <dbReference type="EMBL" id="CAF4682017.1"/>
    </source>
</evidence>
<dbReference type="Proteomes" id="UP000681722">
    <property type="component" value="Unassembled WGS sequence"/>
</dbReference>
<sequence>MYNVRNSELTNMASADDYIISPNLVSKFISQLSENKNIKKVYDVLLTADGPEIFLRQASIFVPLNTPVSYYEVLQSTLKFQCVAIGYRLMKYVHDQTKL</sequence>
<feature type="non-terminal residue" evidence="1">
    <location>
        <position position="99"/>
    </location>
</feature>
<reference evidence="1" key="1">
    <citation type="submission" date="2021-02" db="EMBL/GenBank/DDBJ databases">
        <authorList>
            <person name="Nowell W R."/>
        </authorList>
    </citation>
    <scope>NUCLEOTIDE SEQUENCE</scope>
</reference>